<comment type="cofactor">
    <cofactor evidence="1">
        <name>FAD</name>
        <dbReference type="ChEBI" id="CHEBI:57692"/>
    </cofactor>
</comment>
<accession>A0ABN1TN03</accession>
<dbReference type="Proteomes" id="UP001501581">
    <property type="component" value="Unassembled WGS sequence"/>
</dbReference>
<dbReference type="RefSeq" id="WP_343991485.1">
    <property type="nucleotide sequence ID" value="NZ_BAAALG010000002.1"/>
</dbReference>
<evidence type="ECO:0000259" key="7">
    <source>
        <dbReference type="Pfam" id="PF02771"/>
    </source>
</evidence>
<dbReference type="Pfam" id="PF02771">
    <property type="entry name" value="Acyl-CoA_dh_N"/>
    <property type="match status" value="1"/>
</dbReference>
<dbReference type="InterPro" id="IPR009100">
    <property type="entry name" value="AcylCoA_DH/oxidase_NM_dom_sf"/>
</dbReference>
<dbReference type="SUPFAM" id="SSF56645">
    <property type="entry name" value="Acyl-CoA dehydrogenase NM domain-like"/>
    <property type="match status" value="1"/>
</dbReference>
<organism evidence="8 9">
    <name type="scientific">Nocardioides dubius</name>
    <dbReference type="NCBI Taxonomy" id="317019"/>
    <lineage>
        <taxon>Bacteria</taxon>
        <taxon>Bacillati</taxon>
        <taxon>Actinomycetota</taxon>
        <taxon>Actinomycetes</taxon>
        <taxon>Propionibacteriales</taxon>
        <taxon>Nocardioidaceae</taxon>
        <taxon>Nocardioides</taxon>
    </lineage>
</organism>
<keyword evidence="9" id="KW-1185">Reference proteome</keyword>
<dbReference type="PANTHER" id="PTHR43884:SF20">
    <property type="entry name" value="ACYL-COA DEHYDROGENASE FADE28"/>
    <property type="match status" value="1"/>
</dbReference>
<dbReference type="Gene3D" id="1.10.540.10">
    <property type="entry name" value="Acyl-CoA dehydrogenase/oxidase, N-terminal domain"/>
    <property type="match status" value="1"/>
</dbReference>
<dbReference type="Pfam" id="PF00441">
    <property type="entry name" value="Acyl-CoA_dh_1"/>
    <property type="match status" value="1"/>
</dbReference>
<keyword evidence="4" id="KW-0274">FAD</keyword>
<comment type="similarity">
    <text evidence="2">Belongs to the acyl-CoA dehydrogenase family.</text>
</comment>
<dbReference type="EMBL" id="BAAALG010000002">
    <property type="protein sequence ID" value="GAA1094217.1"/>
    <property type="molecule type" value="Genomic_DNA"/>
</dbReference>
<feature type="domain" description="Acyl-CoA dehydrogenase/oxidase C-terminal" evidence="6">
    <location>
        <begin position="219"/>
        <end position="363"/>
    </location>
</feature>
<evidence type="ECO:0000259" key="6">
    <source>
        <dbReference type="Pfam" id="PF00441"/>
    </source>
</evidence>
<evidence type="ECO:0000256" key="4">
    <source>
        <dbReference type="ARBA" id="ARBA00022827"/>
    </source>
</evidence>
<dbReference type="InterPro" id="IPR009075">
    <property type="entry name" value="AcylCo_DH/oxidase_C"/>
</dbReference>
<dbReference type="InterPro" id="IPR036250">
    <property type="entry name" value="AcylCo_DH-like_C"/>
</dbReference>
<sequence>MSAVSLLESEDGVALAQQVRALAADWAPGEPRPEAWRRIGADLGVAGLLIGEEHGGAGVGMREAIAVAQALGRGLTVTPFLPSAIAASTTLLGLGGPGEPARVGALLTELAAGEAVACLVVPATTAPGCLPCLELARLDDDLLVSGSVAGVLGATGADRLLVPVRDGAGLIGLALVGTGPGVSVGAETSLDEGNPVSVVALQSAPAVLLARGPVVADAVQAGLRAATVAIAAELVGAMEWALEASTSYLADRRQFGRQLGSYQALRHLVARMWIDLQQAGAVTLNAAATLDDPDQPEAERDLAASLASAHVRTLAVACLETTLQVHGGIAFTWEHPLHRYLKRAFSLSMVHGTTDHHRRQVARLADLPSPEGEARV</sequence>
<evidence type="ECO:0000256" key="1">
    <source>
        <dbReference type="ARBA" id="ARBA00001974"/>
    </source>
</evidence>
<dbReference type="SUPFAM" id="SSF47203">
    <property type="entry name" value="Acyl-CoA dehydrogenase C-terminal domain-like"/>
    <property type="match status" value="1"/>
</dbReference>
<name>A0ABN1TN03_9ACTN</name>
<evidence type="ECO:0000313" key="9">
    <source>
        <dbReference type="Proteomes" id="UP001501581"/>
    </source>
</evidence>
<dbReference type="InterPro" id="IPR037069">
    <property type="entry name" value="AcylCoA_DH/ox_N_sf"/>
</dbReference>
<gene>
    <name evidence="8" type="ORF">GCM10009668_07430</name>
</gene>
<keyword evidence="3" id="KW-0285">Flavoprotein</keyword>
<comment type="caution">
    <text evidence="8">The sequence shown here is derived from an EMBL/GenBank/DDBJ whole genome shotgun (WGS) entry which is preliminary data.</text>
</comment>
<dbReference type="InterPro" id="IPR013786">
    <property type="entry name" value="AcylCoA_DH/ox_N"/>
</dbReference>
<evidence type="ECO:0000256" key="2">
    <source>
        <dbReference type="ARBA" id="ARBA00009347"/>
    </source>
</evidence>
<feature type="domain" description="Acyl-CoA dehydrogenase/oxidase N-terminal" evidence="7">
    <location>
        <begin position="16"/>
        <end position="91"/>
    </location>
</feature>
<evidence type="ECO:0000256" key="3">
    <source>
        <dbReference type="ARBA" id="ARBA00022630"/>
    </source>
</evidence>
<keyword evidence="5" id="KW-0560">Oxidoreductase</keyword>
<reference evidence="8 9" key="1">
    <citation type="journal article" date="2019" name="Int. J. Syst. Evol. Microbiol.">
        <title>The Global Catalogue of Microorganisms (GCM) 10K type strain sequencing project: providing services to taxonomists for standard genome sequencing and annotation.</title>
        <authorList>
            <consortium name="The Broad Institute Genomics Platform"/>
            <consortium name="The Broad Institute Genome Sequencing Center for Infectious Disease"/>
            <person name="Wu L."/>
            <person name="Ma J."/>
        </authorList>
    </citation>
    <scope>NUCLEOTIDE SEQUENCE [LARGE SCALE GENOMIC DNA]</scope>
    <source>
        <strain evidence="8 9">JCM 13008</strain>
    </source>
</reference>
<evidence type="ECO:0000313" key="8">
    <source>
        <dbReference type="EMBL" id="GAA1094217.1"/>
    </source>
</evidence>
<dbReference type="PANTHER" id="PTHR43884">
    <property type="entry name" value="ACYL-COA DEHYDROGENASE"/>
    <property type="match status" value="1"/>
</dbReference>
<protein>
    <submittedName>
        <fullName evidence="8">Acyl-CoA dehydrogenase family protein</fullName>
    </submittedName>
</protein>
<proteinExistence type="inferred from homology"/>
<evidence type="ECO:0000256" key="5">
    <source>
        <dbReference type="ARBA" id="ARBA00023002"/>
    </source>
</evidence>
<dbReference type="Gene3D" id="1.20.140.10">
    <property type="entry name" value="Butyryl-CoA Dehydrogenase, subunit A, domain 3"/>
    <property type="match status" value="1"/>
</dbReference>